<proteinExistence type="inferred from homology"/>
<evidence type="ECO:0000259" key="12">
    <source>
        <dbReference type="PROSITE" id="PS50090"/>
    </source>
</evidence>
<feature type="compositionally biased region" description="Basic and acidic residues" evidence="11">
    <location>
        <begin position="12"/>
        <end position="26"/>
    </location>
</feature>
<feature type="compositionally biased region" description="Low complexity" evidence="11">
    <location>
        <begin position="130"/>
        <end position="139"/>
    </location>
</feature>
<dbReference type="InterPro" id="IPR009057">
    <property type="entry name" value="Homeodomain-like_sf"/>
</dbReference>
<dbReference type="VEuPathDB" id="FungiDB:TRICI_005605"/>
<dbReference type="SUPFAM" id="SSF46689">
    <property type="entry name" value="Homeodomain-like"/>
    <property type="match status" value="1"/>
</dbReference>
<dbReference type="Gene3D" id="1.10.10.60">
    <property type="entry name" value="Homeodomain-like"/>
    <property type="match status" value="1"/>
</dbReference>
<dbReference type="CDD" id="cd00167">
    <property type="entry name" value="SANT"/>
    <property type="match status" value="1"/>
</dbReference>
<evidence type="ECO:0000256" key="10">
    <source>
        <dbReference type="ARBA" id="ARBA00032084"/>
    </source>
</evidence>
<feature type="domain" description="HSA" evidence="13">
    <location>
        <begin position="264"/>
        <end position="347"/>
    </location>
</feature>
<evidence type="ECO:0000256" key="5">
    <source>
        <dbReference type="ARBA" id="ARBA00022853"/>
    </source>
</evidence>
<gene>
    <name evidence="14" type="ORF">TRICI_005605</name>
</gene>
<feature type="region of interest" description="Disordered" evidence="11">
    <location>
        <begin position="820"/>
        <end position="854"/>
    </location>
</feature>
<dbReference type="SMART" id="SM00717">
    <property type="entry name" value="SANT"/>
    <property type="match status" value="1"/>
</dbReference>
<comment type="function">
    <text evidence="8">Component of the NuA4 histone acetyltransferase complex which is involved in transcriptional activation of selected genes principally by acetylation of nucleosomal histone H4 and H2A. The NuA4 complex is also involved in DNA repair.</text>
</comment>
<feature type="compositionally biased region" description="Polar residues" evidence="11">
    <location>
        <begin position="869"/>
        <end position="893"/>
    </location>
</feature>
<keyword evidence="15" id="KW-1185">Reference proteome</keyword>
<feature type="compositionally biased region" description="Polar residues" evidence="11">
    <location>
        <begin position="972"/>
        <end position="988"/>
    </location>
</feature>
<feature type="compositionally biased region" description="Low complexity" evidence="11">
    <location>
        <begin position="938"/>
        <end position="971"/>
    </location>
</feature>
<comment type="subcellular location">
    <subcellularLocation>
        <location evidence="1">Nucleus</location>
    </subcellularLocation>
</comment>
<dbReference type="PANTHER" id="PTHR46459">
    <property type="entry name" value="E1A-BINDING PROTEIN P400-RELATED"/>
    <property type="match status" value="1"/>
</dbReference>
<feature type="domain" description="Myb-like" evidence="12">
    <location>
        <begin position="555"/>
        <end position="609"/>
    </location>
</feature>
<feature type="region of interest" description="Disordered" evidence="11">
    <location>
        <begin position="868"/>
        <end position="895"/>
    </location>
</feature>
<feature type="compositionally biased region" description="Polar residues" evidence="11">
    <location>
        <begin position="681"/>
        <end position="691"/>
    </location>
</feature>
<evidence type="ECO:0000256" key="9">
    <source>
        <dbReference type="ARBA" id="ARBA00029670"/>
    </source>
</evidence>
<dbReference type="AlphaFoldDB" id="A0A642URF7"/>
<comment type="similarity">
    <text evidence="2">Belongs to the EAF1 family.</text>
</comment>
<feature type="compositionally biased region" description="Low complexity" evidence="11">
    <location>
        <begin position="47"/>
        <end position="61"/>
    </location>
</feature>
<dbReference type="GO" id="GO:0006281">
    <property type="term" value="P:DNA repair"/>
    <property type="evidence" value="ECO:0007669"/>
    <property type="project" value="UniProtKB-KW"/>
</dbReference>
<feature type="region of interest" description="Disordered" evidence="11">
    <location>
        <begin position="672"/>
        <end position="708"/>
    </location>
</feature>
<feature type="compositionally biased region" description="Polar residues" evidence="11">
    <location>
        <begin position="396"/>
        <end position="409"/>
    </location>
</feature>
<evidence type="ECO:0000256" key="8">
    <source>
        <dbReference type="ARBA" id="ARBA00025178"/>
    </source>
</evidence>
<keyword evidence="7" id="KW-0539">Nucleus</keyword>
<evidence type="ECO:0000313" key="15">
    <source>
        <dbReference type="Proteomes" id="UP000761534"/>
    </source>
</evidence>
<evidence type="ECO:0000256" key="6">
    <source>
        <dbReference type="ARBA" id="ARBA00023204"/>
    </source>
</evidence>
<evidence type="ECO:0000256" key="1">
    <source>
        <dbReference type="ARBA" id="ARBA00004123"/>
    </source>
</evidence>
<dbReference type="GO" id="GO:0003682">
    <property type="term" value="F:chromatin binding"/>
    <property type="evidence" value="ECO:0007669"/>
    <property type="project" value="TreeGrafter"/>
</dbReference>
<feature type="region of interest" description="Disordered" evidence="11">
    <location>
        <begin position="328"/>
        <end position="422"/>
    </location>
</feature>
<dbReference type="Proteomes" id="UP000761534">
    <property type="component" value="Unassembled WGS sequence"/>
</dbReference>
<keyword evidence="5" id="KW-0156">Chromatin regulator</keyword>
<dbReference type="PROSITE" id="PS51204">
    <property type="entry name" value="HSA"/>
    <property type="match status" value="1"/>
</dbReference>
<protein>
    <recommendedName>
        <fullName evidence="3">Chromatin modification-related protein EAF1</fullName>
    </recommendedName>
    <alternativeName>
        <fullName evidence="10">ESA1-associated factor 1</fullName>
    </alternativeName>
    <alternativeName>
        <fullName evidence="9">Vacuolar import and degradation protein 21</fullName>
    </alternativeName>
</protein>
<feature type="region of interest" description="Disordered" evidence="11">
    <location>
        <begin position="733"/>
        <end position="773"/>
    </location>
</feature>
<comment type="caution">
    <text evidence="14">The sequence shown here is derived from an EMBL/GenBank/DDBJ whole genome shotgun (WGS) entry which is preliminary data.</text>
</comment>
<feature type="compositionally biased region" description="Basic and acidic residues" evidence="11">
    <location>
        <begin position="111"/>
        <end position="129"/>
    </location>
</feature>
<dbReference type="GO" id="GO:0005634">
    <property type="term" value="C:nucleus"/>
    <property type="evidence" value="ECO:0007669"/>
    <property type="project" value="UniProtKB-SubCell"/>
</dbReference>
<dbReference type="Pfam" id="PF07529">
    <property type="entry name" value="HSA"/>
    <property type="match status" value="1"/>
</dbReference>
<dbReference type="PANTHER" id="PTHR46459:SF1">
    <property type="entry name" value="E1A-BINDING PROTEIN P400"/>
    <property type="match status" value="1"/>
</dbReference>
<evidence type="ECO:0000256" key="4">
    <source>
        <dbReference type="ARBA" id="ARBA00022763"/>
    </source>
</evidence>
<reference evidence="14" key="1">
    <citation type="journal article" date="2019" name="G3 (Bethesda)">
        <title>Genome Assemblies of Two Rare Opportunistic Yeast Pathogens: Diutina rugosa (syn. Candida rugosa) and Trichomonascus ciferrii (syn. Candida ciferrii).</title>
        <authorList>
            <person name="Mixao V."/>
            <person name="Saus E."/>
            <person name="Hansen A.P."/>
            <person name="Lass-Florl C."/>
            <person name="Gabaldon T."/>
        </authorList>
    </citation>
    <scope>NUCLEOTIDE SEQUENCE</scope>
    <source>
        <strain evidence="14">CBS 4856</strain>
    </source>
</reference>
<accession>A0A642URF7</accession>
<feature type="region of interest" description="Disordered" evidence="11">
    <location>
        <begin position="938"/>
        <end position="988"/>
    </location>
</feature>
<feature type="compositionally biased region" description="Polar residues" evidence="11">
    <location>
        <begin position="92"/>
        <end position="108"/>
    </location>
</feature>
<evidence type="ECO:0000256" key="2">
    <source>
        <dbReference type="ARBA" id="ARBA00008913"/>
    </source>
</evidence>
<evidence type="ECO:0000256" key="11">
    <source>
        <dbReference type="SAM" id="MobiDB-lite"/>
    </source>
</evidence>
<dbReference type="EMBL" id="SWFS01000435">
    <property type="protein sequence ID" value="KAA8904000.1"/>
    <property type="molecule type" value="Genomic_DNA"/>
</dbReference>
<feature type="compositionally biased region" description="Low complexity" evidence="11">
    <location>
        <begin position="830"/>
        <end position="854"/>
    </location>
</feature>
<dbReference type="SMART" id="SM00573">
    <property type="entry name" value="HSA"/>
    <property type="match status" value="1"/>
</dbReference>
<dbReference type="PROSITE" id="PS50090">
    <property type="entry name" value="MYB_LIKE"/>
    <property type="match status" value="1"/>
</dbReference>
<dbReference type="Pfam" id="PF13921">
    <property type="entry name" value="Myb_DNA-bind_6"/>
    <property type="match status" value="1"/>
</dbReference>
<feature type="region of interest" description="Disordered" evidence="11">
    <location>
        <begin position="1"/>
        <end position="164"/>
    </location>
</feature>
<evidence type="ECO:0000313" key="14">
    <source>
        <dbReference type="EMBL" id="KAA8904000.1"/>
    </source>
</evidence>
<feature type="compositionally biased region" description="Basic and acidic residues" evidence="11">
    <location>
        <begin position="331"/>
        <end position="375"/>
    </location>
</feature>
<organism evidence="14 15">
    <name type="scientific">Trichomonascus ciferrii</name>
    <dbReference type="NCBI Taxonomy" id="44093"/>
    <lineage>
        <taxon>Eukaryota</taxon>
        <taxon>Fungi</taxon>
        <taxon>Dikarya</taxon>
        <taxon>Ascomycota</taxon>
        <taxon>Saccharomycotina</taxon>
        <taxon>Dipodascomycetes</taxon>
        <taxon>Dipodascales</taxon>
        <taxon>Trichomonascaceae</taxon>
        <taxon>Trichomonascus</taxon>
        <taxon>Trichomonascus ciferrii complex</taxon>
    </lineage>
</organism>
<evidence type="ECO:0000259" key="13">
    <source>
        <dbReference type="PROSITE" id="PS51204"/>
    </source>
</evidence>
<dbReference type="InterPro" id="IPR014012">
    <property type="entry name" value="HSA_dom"/>
</dbReference>
<dbReference type="OrthoDB" id="5364245at2759"/>
<sequence>MNSGRLFIESSLPKEHDFEVPKRAKTESPSLMKATAAEPIDSKRVESPTPVAVPASAPASTRGSTSIPAESEAAKEVKELTEKVVAEDQDTKTPPQNDLTRPKSTPATVLNEKKEDSVAKPRVQVEKTSRPNVAAASSAPPVPSKSTQGAREEKKISAQKHQQIALRKNEPTNPTAIDFNEDKRSDVMVFLVPNRLPEPPQSRNPLAELYYTTQTLPISKILPSAHKTLSTDSYQLSLLEGKLAVVHTRIEELKRSQMWSLRQHAKFKAPLRPKTHWDHLLDEMRWLQMDFKEERKLKIAVCNEISKAVIDYWTFGKEACCVKVKPPKFLEPQKDSDGDEEMKVIDDSEEEKEKGKEDEEVKREESTDKETKEGPETVDPSNLSVSASAEREEVATVNNSSPSFHNSLIPTKPEIREDGPSSNSPFKMYMSYDTLNSASKEVFDLLPQVSTFNPNAPYLNEFDSLSLTSVTKFLAAPDLGRGWQRLVIDVKRKESDHEHLPVLSSLSDKYDDGREVTVPSSGPLFGREAHRRAHLVKAPQPPNVKYLEYRTPTMWLPQDDAKLLKLAKDYAYNWNVIAMHMLPYPTMGYTSNIERRTAWQCFERWYQLNPTFNLSDLRGPYAQAAQMWFEAASKAQANSKRRLFPLGVGPESVQRGHRRLRWASMFDGMRKSMRKRENLPKPNSNAVQRKSNLGDASKSNIPSPHDLTKLKFERDKSLAEMYQQQQKNAVAGLNNTNTAPVPNNNNTNNSNNNNSTGNGNGNGNSNNNNSNIANNKTAVNAAGAANNRAGAAATANGSQARQQVPNAAAAGGYAKFSNQNTVRPAPVGGVNSQSTVQQVPTSQGQAPLTPQQQQAYLERQRQALLQQRSVQPGQSGQPTPQNNGSTQMPQNTAGVRPLNNQQMQNLINQVRQQNPGISVEQATKIAHNQVLKYMQLKQQQQQQKVLQQQPQSQPQSPQPQPQQAQPSTSQSYPRQSTPQNTNTPGPTR</sequence>
<feature type="compositionally biased region" description="Low complexity" evidence="11">
    <location>
        <begin position="734"/>
        <end position="773"/>
    </location>
</feature>
<dbReference type="InterPro" id="IPR001005">
    <property type="entry name" value="SANT/Myb"/>
</dbReference>
<evidence type="ECO:0000256" key="3">
    <source>
        <dbReference type="ARBA" id="ARBA00018561"/>
    </source>
</evidence>
<dbReference type="GO" id="GO:0006325">
    <property type="term" value="P:chromatin organization"/>
    <property type="evidence" value="ECO:0007669"/>
    <property type="project" value="UniProtKB-KW"/>
</dbReference>
<name>A0A642URF7_9ASCO</name>
<keyword evidence="6" id="KW-0234">DNA repair</keyword>
<evidence type="ECO:0000256" key="7">
    <source>
        <dbReference type="ARBA" id="ARBA00023242"/>
    </source>
</evidence>
<keyword evidence="4" id="KW-0227">DNA damage</keyword>
<feature type="compositionally biased region" description="Basic and acidic residues" evidence="11">
    <location>
        <begin position="72"/>
        <end position="91"/>
    </location>
</feature>
<dbReference type="GO" id="GO:0035267">
    <property type="term" value="C:NuA4 histone acetyltransferase complex"/>
    <property type="evidence" value="ECO:0007669"/>
    <property type="project" value="TreeGrafter"/>
</dbReference>